<accession>A0AAW7M908</accession>
<dbReference type="Gene3D" id="3.40.50.1010">
    <property type="entry name" value="5'-nuclease"/>
    <property type="match status" value="1"/>
</dbReference>
<evidence type="ECO:0000313" key="8">
    <source>
        <dbReference type="EMBL" id="MDN4487886.1"/>
    </source>
</evidence>
<dbReference type="InterPro" id="IPR022907">
    <property type="entry name" value="VapC_family"/>
</dbReference>
<comment type="similarity">
    <text evidence="6">Belongs to the PINc/VapC protein family.</text>
</comment>
<evidence type="ECO:0000259" key="7">
    <source>
        <dbReference type="Pfam" id="PF01850"/>
    </source>
</evidence>
<protein>
    <recommendedName>
        <fullName evidence="6">Ribonuclease VapC</fullName>
        <shortName evidence="6">RNase VapC</shortName>
        <ecNumber evidence="6">3.1.-.-</ecNumber>
    </recommendedName>
    <alternativeName>
        <fullName evidence="6">Toxin VapC</fullName>
    </alternativeName>
</protein>
<dbReference type="RefSeq" id="WP_301119328.1">
    <property type="nucleotide sequence ID" value="NZ_JAUHPX010000003.1"/>
</dbReference>
<comment type="cofactor">
    <cofactor evidence="6">
        <name>Mg(2+)</name>
        <dbReference type="ChEBI" id="CHEBI:18420"/>
    </cofactor>
</comment>
<keyword evidence="1 6" id="KW-1277">Toxin-antitoxin system</keyword>
<evidence type="ECO:0000256" key="2">
    <source>
        <dbReference type="ARBA" id="ARBA00022722"/>
    </source>
</evidence>
<keyword evidence="9" id="KW-1185">Reference proteome</keyword>
<dbReference type="GO" id="GO:0090729">
    <property type="term" value="F:toxin activity"/>
    <property type="evidence" value="ECO:0007669"/>
    <property type="project" value="UniProtKB-KW"/>
</dbReference>
<dbReference type="GO" id="GO:0016787">
    <property type="term" value="F:hydrolase activity"/>
    <property type="evidence" value="ECO:0007669"/>
    <property type="project" value="UniProtKB-KW"/>
</dbReference>
<keyword evidence="4 6" id="KW-0378">Hydrolase</keyword>
<reference evidence="8" key="1">
    <citation type="submission" date="2023-06" db="EMBL/GenBank/DDBJ databases">
        <title>Sysu t00039.</title>
        <authorList>
            <person name="Gao L."/>
            <person name="Fang B.-Z."/>
            <person name="Li W.-J."/>
        </authorList>
    </citation>
    <scope>NUCLEOTIDE SEQUENCE</scope>
    <source>
        <strain evidence="8">SYSU T00039</strain>
    </source>
</reference>
<feature type="binding site" evidence="6">
    <location>
        <position position="102"/>
    </location>
    <ligand>
        <name>Mg(2+)</name>
        <dbReference type="ChEBI" id="CHEBI:18420"/>
    </ligand>
</feature>
<name>A0AAW7M908_9MICO</name>
<dbReference type="InterPro" id="IPR029060">
    <property type="entry name" value="PIN-like_dom_sf"/>
</dbReference>
<keyword evidence="5 6" id="KW-0460">Magnesium</keyword>
<dbReference type="AlphaFoldDB" id="A0AAW7M908"/>
<dbReference type="CDD" id="cd09874">
    <property type="entry name" value="PIN_MT3492-like"/>
    <property type="match status" value="1"/>
</dbReference>
<proteinExistence type="inferred from homology"/>
<keyword evidence="2 6" id="KW-0540">Nuclease</keyword>
<dbReference type="Proteomes" id="UP001172737">
    <property type="component" value="Unassembled WGS sequence"/>
</dbReference>
<sequence>MSLVYLDTSALLKLCVLETGSDLAVAVWKGADALVTSRIADAEVRSVLASAERIGRIDAAPAAQARDRWAELWPGLAKVEVVGAVTDRAAELVDRRPLRAGDAIHLVSALLLAEARPLFVAWDRRLATAGRAEGLRVLPPALA</sequence>
<comment type="caution">
    <text evidence="8">The sequence shown here is derived from an EMBL/GenBank/DDBJ whole genome shotgun (WGS) entry which is preliminary data.</text>
</comment>
<dbReference type="EC" id="3.1.-.-" evidence="6"/>
<evidence type="ECO:0000256" key="1">
    <source>
        <dbReference type="ARBA" id="ARBA00022649"/>
    </source>
</evidence>
<dbReference type="EMBL" id="JAUHPX010000003">
    <property type="protein sequence ID" value="MDN4487886.1"/>
    <property type="molecule type" value="Genomic_DNA"/>
</dbReference>
<dbReference type="GO" id="GO:0000287">
    <property type="term" value="F:magnesium ion binding"/>
    <property type="evidence" value="ECO:0007669"/>
    <property type="project" value="UniProtKB-UniRule"/>
</dbReference>
<keyword evidence="3 6" id="KW-0479">Metal-binding</keyword>
<dbReference type="SUPFAM" id="SSF88723">
    <property type="entry name" value="PIN domain-like"/>
    <property type="match status" value="1"/>
</dbReference>
<evidence type="ECO:0000256" key="4">
    <source>
        <dbReference type="ARBA" id="ARBA00022801"/>
    </source>
</evidence>
<keyword evidence="6" id="KW-0800">Toxin</keyword>
<evidence type="ECO:0000256" key="5">
    <source>
        <dbReference type="ARBA" id="ARBA00022842"/>
    </source>
</evidence>
<evidence type="ECO:0000256" key="3">
    <source>
        <dbReference type="ARBA" id="ARBA00022723"/>
    </source>
</evidence>
<feature type="domain" description="PIN" evidence="7">
    <location>
        <begin position="4"/>
        <end position="126"/>
    </location>
</feature>
<comment type="function">
    <text evidence="6">Toxic component of a toxin-antitoxin (TA) system. An RNase.</text>
</comment>
<evidence type="ECO:0000313" key="9">
    <source>
        <dbReference type="Proteomes" id="UP001172737"/>
    </source>
</evidence>
<evidence type="ECO:0000256" key="6">
    <source>
        <dbReference type="HAMAP-Rule" id="MF_00265"/>
    </source>
</evidence>
<dbReference type="GO" id="GO:0004540">
    <property type="term" value="F:RNA nuclease activity"/>
    <property type="evidence" value="ECO:0007669"/>
    <property type="project" value="InterPro"/>
</dbReference>
<dbReference type="HAMAP" id="MF_00265">
    <property type="entry name" value="VapC_Nob1"/>
    <property type="match status" value="1"/>
</dbReference>
<gene>
    <name evidence="6" type="primary">vapC</name>
    <name evidence="8" type="ORF">QQX10_06855</name>
</gene>
<dbReference type="Pfam" id="PF01850">
    <property type="entry name" value="PIN"/>
    <property type="match status" value="1"/>
</dbReference>
<organism evidence="8 9">
    <name type="scientific">Demequina lignilytica</name>
    <dbReference type="NCBI Taxonomy" id="3051663"/>
    <lineage>
        <taxon>Bacteria</taxon>
        <taxon>Bacillati</taxon>
        <taxon>Actinomycetota</taxon>
        <taxon>Actinomycetes</taxon>
        <taxon>Micrococcales</taxon>
        <taxon>Demequinaceae</taxon>
        <taxon>Demequina</taxon>
    </lineage>
</organism>
<dbReference type="InterPro" id="IPR002716">
    <property type="entry name" value="PIN_dom"/>
</dbReference>
<feature type="binding site" evidence="6">
    <location>
        <position position="7"/>
    </location>
    <ligand>
        <name>Mg(2+)</name>
        <dbReference type="ChEBI" id="CHEBI:18420"/>
    </ligand>
</feature>